<dbReference type="EMBL" id="BMJS01000003">
    <property type="protein sequence ID" value="GGF91088.1"/>
    <property type="molecule type" value="Genomic_DNA"/>
</dbReference>
<keyword evidence="2" id="KW-1185">Reference proteome</keyword>
<proteinExistence type="predicted"/>
<gene>
    <name evidence="1" type="ORF">GCM10010995_05470</name>
</gene>
<reference evidence="1" key="2">
    <citation type="submission" date="2020-09" db="EMBL/GenBank/DDBJ databases">
        <authorList>
            <person name="Sun Q."/>
            <person name="Zhou Y."/>
        </authorList>
    </citation>
    <scope>NUCLEOTIDE SEQUENCE</scope>
    <source>
        <strain evidence="1">CGMCC 1.15758</strain>
    </source>
</reference>
<evidence type="ECO:0000313" key="1">
    <source>
        <dbReference type="EMBL" id="GGF91088.1"/>
    </source>
</evidence>
<sequence length="66" mass="7873">MQINDKTKRWLFDMYNKQSIVTVKSHNIRYVGVLKHISAEHVMIDMPFGVKKISFTEVDKIIEHKR</sequence>
<name>A0A8J2Z2Y5_9GAMM</name>
<comment type="caution">
    <text evidence="1">The sequence shown here is derived from an EMBL/GenBank/DDBJ whole genome shotgun (WGS) entry which is preliminary data.</text>
</comment>
<dbReference type="RefSeq" id="WP_117001638.1">
    <property type="nucleotide sequence ID" value="NZ_BMJS01000003.1"/>
</dbReference>
<protein>
    <submittedName>
        <fullName evidence="1">Uncharacterized protein</fullName>
    </submittedName>
</protein>
<evidence type="ECO:0000313" key="2">
    <source>
        <dbReference type="Proteomes" id="UP000636949"/>
    </source>
</evidence>
<dbReference type="OrthoDB" id="5625203at2"/>
<dbReference type="Proteomes" id="UP000636949">
    <property type="component" value="Unassembled WGS sequence"/>
</dbReference>
<reference evidence="1" key="1">
    <citation type="journal article" date="2014" name="Int. J. Syst. Evol. Microbiol.">
        <title>Complete genome sequence of Corynebacterium casei LMG S-19264T (=DSM 44701T), isolated from a smear-ripened cheese.</title>
        <authorList>
            <consortium name="US DOE Joint Genome Institute (JGI-PGF)"/>
            <person name="Walter F."/>
            <person name="Albersmeier A."/>
            <person name="Kalinowski J."/>
            <person name="Ruckert C."/>
        </authorList>
    </citation>
    <scope>NUCLEOTIDE SEQUENCE</scope>
    <source>
        <strain evidence="1">CGMCC 1.15758</strain>
    </source>
</reference>
<accession>A0A8J2Z2Y5</accession>
<dbReference type="AlphaFoldDB" id="A0A8J2Z2Y5"/>
<organism evidence="1 2">
    <name type="scientific">Cysteiniphilum litorale</name>
    <dbReference type="NCBI Taxonomy" id="2056700"/>
    <lineage>
        <taxon>Bacteria</taxon>
        <taxon>Pseudomonadati</taxon>
        <taxon>Pseudomonadota</taxon>
        <taxon>Gammaproteobacteria</taxon>
        <taxon>Thiotrichales</taxon>
        <taxon>Fastidiosibacteraceae</taxon>
        <taxon>Cysteiniphilum</taxon>
    </lineage>
</organism>